<name>A0A2N5X118_9GAMM</name>
<protein>
    <submittedName>
        <fullName evidence="2">Uncharacterized protein</fullName>
    </submittedName>
</protein>
<organism evidence="2 3">
    <name type="scientific">Pseudohalioglobus lutimaris</name>
    <dbReference type="NCBI Taxonomy" id="1737061"/>
    <lineage>
        <taxon>Bacteria</taxon>
        <taxon>Pseudomonadati</taxon>
        <taxon>Pseudomonadota</taxon>
        <taxon>Gammaproteobacteria</taxon>
        <taxon>Cellvibrionales</taxon>
        <taxon>Halieaceae</taxon>
        <taxon>Pseudohalioglobus</taxon>
    </lineage>
</organism>
<feature type="transmembrane region" description="Helical" evidence="1">
    <location>
        <begin position="37"/>
        <end position="58"/>
    </location>
</feature>
<keyword evidence="1" id="KW-0472">Membrane</keyword>
<dbReference type="Proteomes" id="UP000235005">
    <property type="component" value="Unassembled WGS sequence"/>
</dbReference>
<proteinExistence type="predicted"/>
<feature type="transmembrane region" description="Helical" evidence="1">
    <location>
        <begin position="372"/>
        <end position="389"/>
    </location>
</feature>
<feature type="transmembrane region" description="Helical" evidence="1">
    <location>
        <begin position="283"/>
        <end position="307"/>
    </location>
</feature>
<accession>A0A2N5X118</accession>
<evidence type="ECO:0000313" key="2">
    <source>
        <dbReference type="EMBL" id="PLW68184.1"/>
    </source>
</evidence>
<feature type="transmembrane region" description="Helical" evidence="1">
    <location>
        <begin position="327"/>
        <end position="351"/>
    </location>
</feature>
<dbReference type="EMBL" id="PKUS01000018">
    <property type="protein sequence ID" value="PLW68184.1"/>
    <property type="molecule type" value="Genomic_DNA"/>
</dbReference>
<sequence length="433" mass="47609">MLGKNGGKGIRPDIALHWRGRGDSYPYEETFALPRHWGAIIALAVFDLVFAIPAVITFRQASELWQQADSLFNLITALFLTFWLLGWSLAPLTMTALLLMLLFGRESLRARPGELAIELGLPWLGLRMRYRATSIRNLRTEMPAAKKARSWRGNHAVFDYGPSQAAFGINLPAESLAAIAERIETFAGVTLRQGEASQAELTVNPAATLEPLPVAPADASTPLSLASPSSLMLIAANIVPLFGAVFWNWDLGLLMLLYWAESAVIGFFNICKITVIGRWMAPGAAIFFLGHFGGFMAIHFLFLHALFLQDTGNGGSMDASVKDVAVLFLGLWPALLALFISHGFSFFHNFIGRREYLQRTMRQQMSEPYSRIIFMHMVIIFGGALSMMLGEAAPVIMAVILLKTVVDLRAHLKQRDANSKADTSLATAKAPAD</sequence>
<reference evidence="2 3" key="1">
    <citation type="submission" date="2018-01" db="EMBL/GenBank/DDBJ databases">
        <title>The draft genome sequence of Halioglobus lutimaris HF004.</title>
        <authorList>
            <person name="Du Z.-J."/>
            <person name="Shi M.-J."/>
        </authorList>
    </citation>
    <scope>NUCLEOTIDE SEQUENCE [LARGE SCALE GENOMIC DNA]</scope>
    <source>
        <strain evidence="2 3">HF004</strain>
    </source>
</reference>
<comment type="caution">
    <text evidence="2">The sequence shown here is derived from an EMBL/GenBank/DDBJ whole genome shotgun (WGS) entry which is preliminary data.</text>
</comment>
<dbReference type="RefSeq" id="WP_101518345.1">
    <property type="nucleotide sequence ID" value="NZ_PKUS01000018.1"/>
</dbReference>
<feature type="transmembrane region" description="Helical" evidence="1">
    <location>
        <begin position="253"/>
        <end position="271"/>
    </location>
</feature>
<gene>
    <name evidence="2" type="ORF">C0039_13415</name>
</gene>
<feature type="transmembrane region" description="Helical" evidence="1">
    <location>
        <begin position="70"/>
        <end position="103"/>
    </location>
</feature>
<keyword evidence="1" id="KW-1133">Transmembrane helix</keyword>
<dbReference type="InterPro" id="IPR045466">
    <property type="entry name" value="DUF6498"/>
</dbReference>
<evidence type="ECO:0000256" key="1">
    <source>
        <dbReference type="SAM" id="Phobius"/>
    </source>
</evidence>
<dbReference type="Pfam" id="PF20108">
    <property type="entry name" value="DUF6498"/>
    <property type="match status" value="1"/>
</dbReference>
<feature type="transmembrane region" description="Helical" evidence="1">
    <location>
        <begin position="230"/>
        <end position="247"/>
    </location>
</feature>
<keyword evidence="1" id="KW-0812">Transmembrane</keyword>
<keyword evidence="3" id="KW-1185">Reference proteome</keyword>
<dbReference type="AlphaFoldDB" id="A0A2N5X118"/>
<dbReference type="OrthoDB" id="278054at2"/>
<evidence type="ECO:0000313" key="3">
    <source>
        <dbReference type="Proteomes" id="UP000235005"/>
    </source>
</evidence>